<feature type="transmembrane region" description="Helical" evidence="5">
    <location>
        <begin position="566"/>
        <end position="587"/>
    </location>
</feature>
<dbReference type="AlphaFoldDB" id="A0A1S3JP48"/>
<feature type="transmembrane region" description="Helical" evidence="5">
    <location>
        <begin position="496"/>
        <end position="518"/>
    </location>
</feature>
<dbReference type="PANTHER" id="PTHR12127:SF7">
    <property type="entry name" value="SD02261P"/>
    <property type="match status" value="1"/>
</dbReference>
<dbReference type="InterPro" id="IPR039031">
    <property type="entry name" value="Mucolipin"/>
</dbReference>
<keyword evidence="3 5" id="KW-1133">Transmembrane helix</keyword>
<dbReference type="Pfam" id="PF00520">
    <property type="entry name" value="Ion_trans"/>
    <property type="match status" value="1"/>
</dbReference>
<dbReference type="FunCoup" id="A0A1S3JP48">
    <property type="interactions" value="406"/>
</dbReference>
<dbReference type="InterPro" id="IPR049134">
    <property type="entry name" value="MCLN_ECD"/>
</dbReference>
<dbReference type="Proteomes" id="UP000085678">
    <property type="component" value="Unplaced"/>
</dbReference>
<feature type="transmembrane region" description="Helical" evidence="5">
    <location>
        <begin position="353"/>
        <end position="377"/>
    </location>
</feature>
<organism evidence="8 9">
    <name type="scientific">Lingula anatina</name>
    <name type="common">Brachiopod</name>
    <name type="synonym">Lingula unguis</name>
    <dbReference type="NCBI Taxonomy" id="7574"/>
    <lineage>
        <taxon>Eukaryota</taxon>
        <taxon>Metazoa</taxon>
        <taxon>Spiralia</taxon>
        <taxon>Lophotrochozoa</taxon>
        <taxon>Brachiopoda</taxon>
        <taxon>Linguliformea</taxon>
        <taxon>Lingulata</taxon>
        <taxon>Lingulida</taxon>
        <taxon>Linguloidea</taxon>
        <taxon>Lingulidae</taxon>
        <taxon>Lingula</taxon>
    </lineage>
</organism>
<reference evidence="9" key="1">
    <citation type="submission" date="2025-08" db="UniProtKB">
        <authorList>
            <consortium name="RefSeq"/>
        </authorList>
    </citation>
    <scope>IDENTIFICATION</scope>
    <source>
        <tissue evidence="9">Gonads</tissue>
    </source>
</reference>
<evidence type="ECO:0000313" key="9">
    <source>
        <dbReference type="RefSeq" id="XP_013412140.1"/>
    </source>
</evidence>
<dbReference type="Gene3D" id="1.10.287.70">
    <property type="match status" value="1"/>
</dbReference>
<evidence type="ECO:0000256" key="3">
    <source>
        <dbReference type="ARBA" id="ARBA00022989"/>
    </source>
</evidence>
<comment type="subcellular location">
    <subcellularLocation>
        <location evidence="1">Membrane</location>
        <topology evidence="1">Multi-pass membrane protein</topology>
    </subcellularLocation>
</comment>
<dbReference type="PANTHER" id="PTHR12127">
    <property type="entry name" value="MUCOLIPIN"/>
    <property type="match status" value="1"/>
</dbReference>
<gene>
    <name evidence="9" type="primary">LOC106174914</name>
</gene>
<feature type="transmembrane region" description="Helical" evidence="5">
    <location>
        <begin position="409"/>
        <end position="431"/>
    </location>
</feature>
<evidence type="ECO:0000256" key="5">
    <source>
        <dbReference type="SAM" id="Phobius"/>
    </source>
</evidence>
<dbReference type="GO" id="GO:0072345">
    <property type="term" value="F:NAADP-sensitive calcium-release channel activity"/>
    <property type="evidence" value="ECO:0007669"/>
    <property type="project" value="TreeGrafter"/>
</dbReference>
<dbReference type="InterPro" id="IPR005821">
    <property type="entry name" value="Ion_trans_dom"/>
</dbReference>
<dbReference type="GO" id="GO:0005886">
    <property type="term" value="C:plasma membrane"/>
    <property type="evidence" value="ECO:0007669"/>
    <property type="project" value="TreeGrafter"/>
</dbReference>
<dbReference type="OrthoDB" id="263481at2759"/>
<feature type="domain" description="Mucolipin extracytosolic" evidence="7">
    <location>
        <begin position="134"/>
        <end position="337"/>
    </location>
</feature>
<feature type="transmembrane region" description="Helical" evidence="5">
    <location>
        <begin position="451"/>
        <end position="476"/>
    </location>
</feature>
<dbReference type="KEGG" id="lak:106174914"/>
<proteinExistence type="predicted"/>
<evidence type="ECO:0000256" key="4">
    <source>
        <dbReference type="ARBA" id="ARBA00023136"/>
    </source>
</evidence>
<dbReference type="Pfam" id="PF21381">
    <property type="entry name" value="MCLN_ECD"/>
    <property type="match status" value="1"/>
</dbReference>
<feature type="domain" description="Ion transport" evidence="6">
    <location>
        <begin position="370"/>
        <end position="596"/>
    </location>
</feature>
<evidence type="ECO:0000313" key="8">
    <source>
        <dbReference type="Proteomes" id="UP000085678"/>
    </source>
</evidence>
<dbReference type="GeneID" id="106174914"/>
<evidence type="ECO:0000256" key="1">
    <source>
        <dbReference type="ARBA" id="ARBA00004141"/>
    </source>
</evidence>
<accession>A0A1S3JP48</accession>
<keyword evidence="8" id="KW-1185">Reference proteome</keyword>
<dbReference type="GO" id="GO:0005765">
    <property type="term" value="C:lysosomal membrane"/>
    <property type="evidence" value="ECO:0007669"/>
    <property type="project" value="TreeGrafter"/>
</dbReference>
<protein>
    <submittedName>
        <fullName evidence="9">Mucolipin-3 isoform X1</fullName>
    </submittedName>
</protein>
<sequence>MANWVKTGEHRQARERAMTDFASDGSEHSHGPRPPWFFSGAINDSDHAGCPAEGCPPNQETPDCGGTDETCKRTFYTPHMEDTLRRRLKYHFMTPCQKWTAKRRFPWKMIVQLLKIIMVTVQLVLFGVDRSAHVTFLEKSDIAFKHLFLQGWDPAYETVPYPAPLGKFAVYKHSDFYAKLNFAWKMYHEAWPDAIGVYDAPRVNSTVDEPMVLCKTYFEVGDVDPASGSYNFDLDPVSSCFQLQRTMTHFNTTTNKTEYTYDIEKYLASINESINFDTLMKVEAKFSLRSIHLKNFDLRKNEAECFQFDIDILFDNTGYNGQVPVKLLSTPNTFACRGKINNHGEVSHVVRNLIIFFDGLVILISTISGCLCIRSLYRSQKLRKITAVFFKKQRQVTLTWEDHLEFLNFWYLLIIVNDVITIIGSGCKIMVEAERYSQSAGVQISTTIFNIDYYEICGLTLGTGSLFAWFGILRYLSFFEKYNILILTMKKSFPEVIRYLICALMFFFGFVFCGWVVLGPYHVKFRSVSTASECLFALMNGDDIFETFAIIDPKLVNSNIWFFSRVYLYVFNSLFIYVVLNVFIALLTNAYECIKESYSEGGFQPHGDLMSFIAETDEDHTSPHYRAEDDRRACNLFDCLPCCKRHDVDEPNERTSLLNRNVET</sequence>
<keyword evidence="2 5" id="KW-0812">Transmembrane</keyword>
<evidence type="ECO:0000256" key="2">
    <source>
        <dbReference type="ARBA" id="ARBA00022692"/>
    </source>
</evidence>
<dbReference type="RefSeq" id="XP_013412140.1">
    <property type="nucleotide sequence ID" value="XM_013556686.1"/>
</dbReference>
<evidence type="ECO:0000259" key="7">
    <source>
        <dbReference type="Pfam" id="PF21381"/>
    </source>
</evidence>
<evidence type="ECO:0000259" key="6">
    <source>
        <dbReference type="Pfam" id="PF00520"/>
    </source>
</evidence>
<name>A0A1S3JP48_LINAN</name>
<dbReference type="InParanoid" id="A0A1S3JP48"/>
<dbReference type="CDD" id="cd21050">
    <property type="entry name" value="ELD_TRPML"/>
    <property type="match status" value="1"/>
</dbReference>
<keyword evidence="4 5" id="KW-0472">Membrane</keyword>